<reference evidence="1" key="1">
    <citation type="journal article" date="2021" name="ISME J.">
        <title>Mercury methylation by metabolically versatile and cosmopolitan marine bacteria.</title>
        <authorList>
            <person name="Lin H."/>
            <person name="Ascher D.B."/>
            <person name="Myung Y."/>
            <person name="Lamborg C.H."/>
            <person name="Hallam S.J."/>
            <person name="Gionfriddo C.M."/>
            <person name="Holt K.E."/>
            <person name="Moreau J.W."/>
        </authorList>
    </citation>
    <scope>NUCLEOTIDE SEQUENCE</scope>
    <source>
        <strain evidence="1">SI075_bin30</strain>
    </source>
</reference>
<dbReference type="Gene3D" id="3.30.1860.10">
    <property type="entry name" value="uncharacterized conserved protein from methanopyrus kandleri domain like"/>
    <property type="match status" value="1"/>
</dbReference>
<gene>
    <name evidence="1" type="ORF">HON47_00625</name>
</gene>
<comment type="caution">
    <text evidence="1">The sequence shown here is derived from an EMBL/GenBank/DDBJ whole genome shotgun (WGS) entry which is preliminary data.</text>
</comment>
<dbReference type="Pfam" id="PF04242">
    <property type="entry name" value="DUF424"/>
    <property type="match status" value="1"/>
</dbReference>
<protein>
    <submittedName>
        <fullName evidence="1">DUF424 family protein</fullName>
    </submittedName>
</protein>
<evidence type="ECO:0000313" key="2">
    <source>
        <dbReference type="Proteomes" id="UP000722459"/>
    </source>
</evidence>
<dbReference type="InterPro" id="IPR007355">
    <property type="entry name" value="DUF424"/>
</dbReference>
<organism evidence="1 2">
    <name type="scientific">Candidatus Iainarchaeum sp</name>
    <dbReference type="NCBI Taxonomy" id="3101447"/>
    <lineage>
        <taxon>Archaea</taxon>
        <taxon>Candidatus Iainarchaeota</taxon>
        <taxon>Candidatus Iainarchaeia</taxon>
        <taxon>Candidatus Iainarchaeales</taxon>
        <taxon>Candidatus Iainarchaeaceae</taxon>
        <taxon>Candidatus Iainarchaeum</taxon>
    </lineage>
</organism>
<dbReference type="AlphaFoldDB" id="A0A8T5GD58"/>
<sequence length="96" mass="10921">MIAKKHEHETTSVLAVCDKEHLGKTYEDGKLFFNVSERFFSGEEIGENELIELIKEVDSINFFGNKCVEIAQKEGLISESNVITIKGFKHAQVYKI</sequence>
<proteinExistence type="predicted"/>
<dbReference type="Proteomes" id="UP000722459">
    <property type="component" value="Unassembled WGS sequence"/>
</dbReference>
<dbReference type="EMBL" id="JABJNZ010000012">
    <property type="protein sequence ID" value="MBT4870064.1"/>
    <property type="molecule type" value="Genomic_DNA"/>
</dbReference>
<accession>A0A8T5GD58</accession>
<name>A0A8T5GD58_9ARCH</name>
<evidence type="ECO:0000313" key="1">
    <source>
        <dbReference type="EMBL" id="MBT4870064.1"/>
    </source>
</evidence>